<dbReference type="Gene3D" id="3.40.50.720">
    <property type="entry name" value="NAD(P)-binding Rossmann-like Domain"/>
    <property type="match status" value="1"/>
</dbReference>
<evidence type="ECO:0000313" key="3">
    <source>
        <dbReference type="Proteomes" id="UP001497600"/>
    </source>
</evidence>
<dbReference type="InterPro" id="IPR052228">
    <property type="entry name" value="Sec_Metab_Biosynth_Oxidored"/>
</dbReference>
<dbReference type="PANTHER" id="PTHR47534:SF3">
    <property type="entry name" value="ALCOHOL DEHYDROGENASE-LIKE C-TERMINAL DOMAIN-CONTAINING PROTEIN"/>
    <property type="match status" value="1"/>
</dbReference>
<sequence>MDREANSKINWERVSPDSLNLAGVNVAIVGGTGGLGRAISRFMTSRGANVTVVGQTFRDDDLKGIKFIKSDLSLLSESERVAKVLPVEKLSTIIFTTGIFAGPKREETPEGIERDMAVSYLNRFVMLRDMIPRLKPSKDNIKPRIFVMGYPGNGKLGEIDDLNSDKSYKSLATHMTTVAGNEALVIDTAIKHPEINIFGLNPGLVKTNIRDNFLGENTWKSRIVEFFIGKFSQNADTYARNITPLIVSPSIEKFSGAMFNNKGKSILASAGITDEYAQRFMVESAKLVARAKTA</sequence>
<keyword evidence="1" id="KW-0560">Oxidoreductase</keyword>
<reference evidence="2 3" key="1">
    <citation type="submission" date="2024-01" db="EMBL/GenBank/DDBJ databases">
        <authorList>
            <consortium name="Genoscope - CEA"/>
            <person name="William W."/>
        </authorList>
    </citation>
    <scope>NUCLEOTIDE SEQUENCE [LARGE SCALE GENOMIC DNA]</scope>
    <source>
        <strain evidence="2 3">29B2s-10</strain>
    </source>
</reference>
<evidence type="ECO:0000256" key="1">
    <source>
        <dbReference type="ARBA" id="ARBA00023002"/>
    </source>
</evidence>
<proteinExistence type="predicted"/>
<accession>A0ABP0EBT5</accession>
<keyword evidence="3" id="KW-1185">Reference proteome</keyword>
<dbReference type="SUPFAM" id="SSF51735">
    <property type="entry name" value="NAD(P)-binding Rossmann-fold domains"/>
    <property type="match status" value="1"/>
</dbReference>
<organism evidence="2 3">
    <name type="scientific">[Candida] anglica</name>
    <dbReference type="NCBI Taxonomy" id="148631"/>
    <lineage>
        <taxon>Eukaryota</taxon>
        <taxon>Fungi</taxon>
        <taxon>Dikarya</taxon>
        <taxon>Ascomycota</taxon>
        <taxon>Saccharomycotina</taxon>
        <taxon>Pichiomycetes</taxon>
        <taxon>Debaryomycetaceae</taxon>
        <taxon>Kurtzmaniella</taxon>
    </lineage>
</organism>
<dbReference type="EMBL" id="OZ004257">
    <property type="protein sequence ID" value="CAK7906339.1"/>
    <property type="molecule type" value="Genomic_DNA"/>
</dbReference>
<gene>
    <name evidence="2" type="ORF">CAAN4_E00144</name>
</gene>
<evidence type="ECO:0000313" key="2">
    <source>
        <dbReference type="EMBL" id="CAK7906339.1"/>
    </source>
</evidence>
<protein>
    <recommendedName>
        <fullName evidence="4">Oxidoreductase</fullName>
    </recommendedName>
</protein>
<dbReference type="InterPro" id="IPR036291">
    <property type="entry name" value="NAD(P)-bd_dom_sf"/>
</dbReference>
<evidence type="ECO:0008006" key="4">
    <source>
        <dbReference type="Google" id="ProtNLM"/>
    </source>
</evidence>
<dbReference type="Proteomes" id="UP001497600">
    <property type="component" value="Chromosome E"/>
</dbReference>
<name>A0ABP0EBT5_9ASCO</name>
<dbReference type="PANTHER" id="PTHR47534">
    <property type="entry name" value="YALI0E05731P"/>
    <property type="match status" value="1"/>
</dbReference>